<dbReference type="AlphaFoldDB" id="A0A1E5P1C5"/>
<accession>A0A1E5P1C5</accession>
<reference evidence="2 3" key="1">
    <citation type="submission" date="2016-08" db="EMBL/GenBank/DDBJ databases">
        <title>Complete genome sequence of Streptomyces agglomeratus strain 6-3-2, a novel anti-MRSA actinomycete isolated from Wuli of Tebit, China.</title>
        <authorList>
            <person name="Chen X."/>
        </authorList>
    </citation>
    <scope>NUCLEOTIDE SEQUENCE [LARGE SCALE GENOMIC DNA]</scope>
    <source>
        <strain evidence="2 3">6-3-2</strain>
    </source>
</reference>
<evidence type="ECO:0000313" key="2">
    <source>
        <dbReference type="EMBL" id="OEJ23345.1"/>
    </source>
</evidence>
<dbReference type="Proteomes" id="UP000095759">
    <property type="component" value="Unassembled WGS sequence"/>
</dbReference>
<feature type="region of interest" description="Disordered" evidence="1">
    <location>
        <begin position="61"/>
        <end position="84"/>
    </location>
</feature>
<comment type="caution">
    <text evidence="2">The sequence shown here is derived from an EMBL/GenBank/DDBJ whole genome shotgun (WGS) entry which is preliminary data.</text>
</comment>
<name>A0A1E5P1C5_9ACTN</name>
<proteinExistence type="predicted"/>
<sequence>MRSTRASKHCFPVGQQVDRPTGLDIDQDGSVMPSLTGGVLVDIDHPRGWQLPFWQFVDKSQDRAPADADAERLGHAGSGSASQG</sequence>
<feature type="region of interest" description="Disordered" evidence="1">
    <location>
        <begin position="1"/>
        <end position="24"/>
    </location>
</feature>
<protein>
    <submittedName>
        <fullName evidence="2">Uncharacterized protein</fullName>
    </submittedName>
</protein>
<feature type="compositionally biased region" description="Basic and acidic residues" evidence="1">
    <location>
        <begin position="61"/>
        <end position="74"/>
    </location>
</feature>
<dbReference type="EMBL" id="MEHJ01000001">
    <property type="protein sequence ID" value="OEJ23345.1"/>
    <property type="molecule type" value="Genomic_DNA"/>
</dbReference>
<evidence type="ECO:0000256" key="1">
    <source>
        <dbReference type="SAM" id="MobiDB-lite"/>
    </source>
</evidence>
<gene>
    <name evidence="2" type="ORF">AS594_01345</name>
</gene>
<evidence type="ECO:0000313" key="3">
    <source>
        <dbReference type="Proteomes" id="UP000095759"/>
    </source>
</evidence>
<keyword evidence="3" id="KW-1185">Reference proteome</keyword>
<organism evidence="2 3">
    <name type="scientific">Streptomyces agglomeratus</name>
    <dbReference type="NCBI Taxonomy" id="285458"/>
    <lineage>
        <taxon>Bacteria</taxon>
        <taxon>Bacillati</taxon>
        <taxon>Actinomycetota</taxon>
        <taxon>Actinomycetes</taxon>
        <taxon>Kitasatosporales</taxon>
        <taxon>Streptomycetaceae</taxon>
        <taxon>Streptomyces</taxon>
    </lineage>
</organism>